<dbReference type="EMBL" id="BARS01007878">
    <property type="protein sequence ID" value="GAF70564.1"/>
    <property type="molecule type" value="Genomic_DNA"/>
</dbReference>
<keyword evidence="1" id="KW-0479">Metal-binding</keyword>
<organism evidence="4">
    <name type="scientific">marine sediment metagenome</name>
    <dbReference type="NCBI Taxonomy" id="412755"/>
    <lineage>
        <taxon>unclassified sequences</taxon>
        <taxon>metagenomes</taxon>
        <taxon>ecological metagenomes</taxon>
    </lineage>
</organism>
<dbReference type="GO" id="GO:0022904">
    <property type="term" value="P:respiratory electron transport chain"/>
    <property type="evidence" value="ECO:0007669"/>
    <property type="project" value="TreeGrafter"/>
</dbReference>
<proteinExistence type="predicted"/>
<dbReference type="InterPro" id="IPR006655">
    <property type="entry name" value="Mopterin_OxRdtase_prok_CS"/>
</dbReference>
<dbReference type="Gene3D" id="3.40.228.10">
    <property type="entry name" value="Dimethylsulfoxide Reductase, domain 2"/>
    <property type="match status" value="1"/>
</dbReference>
<dbReference type="GO" id="GO:0046872">
    <property type="term" value="F:metal ion binding"/>
    <property type="evidence" value="ECO:0007669"/>
    <property type="project" value="UniProtKB-KW"/>
</dbReference>
<dbReference type="AlphaFoldDB" id="X0RNZ8"/>
<dbReference type="GO" id="GO:0016020">
    <property type="term" value="C:membrane"/>
    <property type="evidence" value="ECO:0007669"/>
    <property type="project" value="TreeGrafter"/>
</dbReference>
<feature type="domain" description="Molybdopterin oxidoreductase" evidence="3">
    <location>
        <begin position="1"/>
        <end position="323"/>
    </location>
</feature>
<dbReference type="GO" id="GO:0003954">
    <property type="term" value="F:NADH dehydrogenase activity"/>
    <property type="evidence" value="ECO:0007669"/>
    <property type="project" value="TreeGrafter"/>
</dbReference>
<gene>
    <name evidence="4" type="ORF">S01H1_15095</name>
</gene>
<dbReference type="PANTHER" id="PTHR43105">
    <property type="entry name" value="RESPIRATORY NITRATE REDUCTASE"/>
    <property type="match status" value="1"/>
</dbReference>
<dbReference type="SUPFAM" id="SSF53706">
    <property type="entry name" value="Formate dehydrogenase/DMSO reductase, domains 1-3"/>
    <property type="match status" value="1"/>
</dbReference>
<feature type="non-terminal residue" evidence="4">
    <location>
        <position position="1"/>
    </location>
</feature>
<evidence type="ECO:0000256" key="2">
    <source>
        <dbReference type="ARBA" id="ARBA00023002"/>
    </source>
</evidence>
<reference evidence="4" key="1">
    <citation type="journal article" date="2014" name="Front. Microbiol.">
        <title>High frequency of phylogenetically diverse reductive dehalogenase-homologous genes in deep subseafloor sedimentary metagenomes.</title>
        <authorList>
            <person name="Kawai M."/>
            <person name="Futagami T."/>
            <person name="Toyoda A."/>
            <person name="Takaki Y."/>
            <person name="Nishi S."/>
            <person name="Hori S."/>
            <person name="Arai W."/>
            <person name="Tsubouchi T."/>
            <person name="Morono Y."/>
            <person name="Uchiyama I."/>
            <person name="Ito T."/>
            <person name="Fujiyama A."/>
            <person name="Inagaki F."/>
            <person name="Takami H."/>
        </authorList>
    </citation>
    <scope>NUCLEOTIDE SEQUENCE</scope>
    <source>
        <strain evidence="4">Expedition CK06-06</strain>
    </source>
</reference>
<protein>
    <recommendedName>
        <fullName evidence="3">Molybdopterin oxidoreductase domain-containing protein</fullName>
    </recommendedName>
</protein>
<evidence type="ECO:0000259" key="3">
    <source>
        <dbReference type="Pfam" id="PF00384"/>
    </source>
</evidence>
<feature type="non-terminal residue" evidence="4">
    <location>
        <position position="384"/>
    </location>
</feature>
<dbReference type="PROSITE" id="PS00490">
    <property type="entry name" value="MOLYBDOPTERIN_PROK_2"/>
    <property type="match status" value="1"/>
</dbReference>
<dbReference type="PANTHER" id="PTHR43105:SF14">
    <property type="entry name" value="FORMATE DEHYDROGENASE H"/>
    <property type="match status" value="1"/>
</dbReference>
<dbReference type="InterPro" id="IPR050123">
    <property type="entry name" value="Prok_molybdopt-oxidoreductase"/>
</dbReference>
<name>X0RNZ8_9ZZZZ</name>
<dbReference type="InterPro" id="IPR006656">
    <property type="entry name" value="Mopterin_OxRdtase"/>
</dbReference>
<dbReference type="Gene3D" id="3.40.50.740">
    <property type="match status" value="1"/>
</dbReference>
<accession>X0RNZ8</accession>
<comment type="caution">
    <text evidence="4">The sequence shown here is derived from an EMBL/GenBank/DDBJ whole genome shotgun (WGS) entry which is preliminary data.</text>
</comment>
<evidence type="ECO:0000256" key="1">
    <source>
        <dbReference type="ARBA" id="ARBA00022723"/>
    </source>
</evidence>
<keyword evidence="2" id="KW-0560">Oxidoreductase</keyword>
<dbReference type="Pfam" id="PF00384">
    <property type="entry name" value="Molybdopterin"/>
    <property type="match status" value="1"/>
</dbReference>
<sequence>IADAKCIFAIGTNTTYAHPVIGMKVKQAARNGTKLIVANPREIELVRDADLWLQQNLGSDVALLMGMMKVIVDEDLHDKAFIEERCENFDAFRDSLNHFNLKRTEKITGVPKDKIRDAARIYATEKPSSLLYAMGITQHTHGTDNVMGTANLAMLTGNLGKPSAGVNPLRGQNNVQGACDVGALPNVFTGYQVVTDKEIRKKFESEWGTFLPGETGLTLLEMLDGAHRKEIKALYLIGENPVLSDPDASHVEESLKALDFLVVQDIFMSETAQFADVVLPSASFAEKDGTFTNTDRSVQRVRKAIEPLGDAQPDWWITCQIAQRMGGKGFDFEGPSQIMEEICRLTPSYGGITYERLEQGRIQWPCPSTDHPGTPVLHTERFAR</sequence>
<evidence type="ECO:0000313" key="4">
    <source>
        <dbReference type="EMBL" id="GAF70564.1"/>
    </source>
</evidence>